<keyword evidence="3" id="KW-1185">Reference proteome</keyword>
<comment type="caution">
    <text evidence="2">The sequence shown here is derived from an EMBL/GenBank/DDBJ whole genome shotgun (WGS) entry which is preliminary data.</text>
</comment>
<feature type="region of interest" description="Disordered" evidence="1">
    <location>
        <begin position="1"/>
        <end position="22"/>
    </location>
</feature>
<gene>
    <name evidence="2" type="ORF">ACH5RR_039498</name>
</gene>
<protein>
    <submittedName>
        <fullName evidence="2">Uncharacterized protein</fullName>
    </submittedName>
</protein>
<organism evidence="2 3">
    <name type="scientific">Cinchona calisaya</name>
    <dbReference type="NCBI Taxonomy" id="153742"/>
    <lineage>
        <taxon>Eukaryota</taxon>
        <taxon>Viridiplantae</taxon>
        <taxon>Streptophyta</taxon>
        <taxon>Embryophyta</taxon>
        <taxon>Tracheophyta</taxon>
        <taxon>Spermatophyta</taxon>
        <taxon>Magnoliopsida</taxon>
        <taxon>eudicotyledons</taxon>
        <taxon>Gunneridae</taxon>
        <taxon>Pentapetalae</taxon>
        <taxon>asterids</taxon>
        <taxon>lamiids</taxon>
        <taxon>Gentianales</taxon>
        <taxon>Rubiaceae</taxon>
        <taxon>Cinchonoideae</taxon>
        <taxon>Cinchoneae</taxon>
        <taxon>Cinchona</taxon>
    </lineage>
</organism>
<evidence type="ECO:0000256" key="1">
    <source>
        <dbReference type="SAM" id="MobiDB-lite"/>
    </source>
</evidence>
<proteinExistence type="predicted"/>
<sequence>MLSSAVSSKVADREGSTMSFKGNRELESGDFRISMSGILESYIFVSNSNLRFDSLLQSVPLSVPSASLISTPSYTRGNIRFFGLMSIALNDPDTLSAHRIVVDGSFDTPMELLL</sequence>
<evidence type="ECO:0000313" key="2">
    <source>
        <dbReference type="EMBL" id="KAL3500405.1"/>
    </source>
</evidence>
<accession>A0ABD2Y150</accession>
<evidence type="ECO:0000313" key="3">
    <source>
        <dbReference type="Proteomes" id="UP001630127"/>
    </source>
</evidence>
<name>A0ABD2Y150_9GENT</name>
<reference evidence="2 3" key="1">
    <citation type="submission" date="2024-11" db="EMBL/GenBank/DDBJ databases">
        <title>A near-complete genome assembly of Cinchona calisaya.</title>
        <authorList>
            <person name="Lian D.C."/>
            <person name="Zhao X.W."/>
            <person name="Wei L."/>
        </authorList>
    </citation>
    <scope>NUCLEOTIDE SEQUENCE [LARGE SCALE GENOMIC DNA]</scope>
    <source>
        <tissue evidence="2">Nenye</tissue>
    </source>
</reference>
<dbReference type="AlphaFoldDB" id="A0ABD2Y150"/>
<dbReference type="EMBL" id="JBJUIK010000016">
    <property type="protein sequence ID" value="KAL3500405.1"/>
    <property type="molecule type" value="Genomic_DNA"/>
</dbReference>
<dbReference type="Proteomes" id="UP001630127">
    <property type="component" value="Unassembled WGS sequence"/>
</dbReference>